<dbReference type="SMART" id="SM00353">
    <property type="entry name" value="HLH"/>
    <property type="match status" value="1"/>
</dbReference>
<dbReference type="STRING" id="451379.A0A0N5APN9"/>
<evidence type="ECO:0000256" key="5">
    <source>
        <dbReference type="ARBA" id="ARBA00023163"/>
    </source>
</evidence>
<evidence type="ECO:0000256" key="1">
    <source>
        <dbReference type="ARBA" id="ARBA00007628"/>
    </source>
</evidence>
<evidence type="ECO:0000256" key="4">
    <source>
        <dbReference type="ARBA" id="ARBA00023159"/>
    </source>
</evidence>
<evidence type="ECO:0000256" key="2">
    <source>
        <dbReference type="ARBA" id="ARBA00023015"/>
    </source>
</evidence>
<comment type="similarity">
    <text evidence="1">Belongs to the MAX family.</text>
</comment>
<name>A0A0N5APN9_9BILA</name>
<dbReference type="Gene3D" id="4.10.280.10">
    <property type="entry name" value="Helix-loop-helix DNA-binding domain"/>
    <property type="match status" value="1"/>
</dbReference>
<keyword evidence="3" id="KW-0238">DNA-binding</keyword>
<dbReference type="PROSITE" id="PS50888">
    <property type="entry name" value="BHLH"/>
    <property type="match status" value="1"/>
</dbReference>
<reference evidence="11" key="1">
    <citation type="submission" date="2017-02" db="UniProtKB">
        <authorList>
            <consortium name="WormBaseParasite"/>
        </authorList>
    </citation>
    <scope>IDENTIFICATION</scope>
</reference>
<keyword evidence="4" id="KW-0010">Activator</keyword>
<dbReference type="InterPro" id="IPR036638">
    <property type="entry name" value="HLH_DNA-bd_sf"/>
</dbReference>
<keyword evidence="7" id="KW-0175">Coiled coil</keyword>
<keyword evidence="10" id="KW-1185">Reference proteome</keyword>
<dbReference type="PANTHER" id="PTHR10328">
    <property type="entry name" value="PROTEIN MAX MYC-ASSOCIATED FACTOR X"/>
    <property type="match status" value="1"/>
</dbReference>
<keyword evidence="2" id="KW-0805">Transcription regulation</keyword>
<proteinExistence type="inferred from homology"/>
<feature type="domain" description="BHLH" evidence="9">
    <location>
        <begin position="54"/>
        <end position="107"/>
    </location>
</feature>
<feature type="coiled-coil region" evidence="7">
    <location>
        <begin position="104"/>
        <end position="138"/>
    </location>
</feature>
<evidence type="ECO:0000256" key="8">
    <source>
        <dbReference type="SAM" id="MobiDB-lite"/>
    </source>
</evidence>
<dbReference type="GO" id="GO:0046983">
    <property type="term" value="F:protein dimerization activity"/>
    <property type="evidence" value="ECO:0007669"/>
    <property type="project" value="InterPro"/>
</dbReference>
<dbReference type="GO" id="GO:0045944">
    <property type="term" value="P:positive regulation of transcription by RNA polymerase II"/>
    <property type="evidence" value="ECO:0007669"/>
    <property type="project" value="TreeGrafter"/>
</dbReference>
<dbReference type="PANTHER" id="PTHR10328:SF3">
    <property type="entry name" value="PROTEIN MAX"/>
    <property type="match status" value="1"/>
</dbReference>
<organism evidence="10 11">
    <name type="scientific">Syphacia muris</name>
    <dbReference type="NCBI Taxonomy" id="451379"/>
    <lineage>
        <taxon>Eukaryota</taxon>
        <taxon>Metazoa</taxon>
        <taxon>Ecdysozoa</taxon>
        <taxon>Nematoda</taxon>
        <taxon>Chromadorea</taxon>
        <taxon>Rhabditida</taxon>
        <taxon>Spirurina</taxon>
        <taxon>Oxyuridomorpha</taxon>
        <taxon>Oxyuroidea</taxon>
        <taxon>Oxyuridae</taxon>
        <taxon>Syphacia</taxon>
    </lineage>
</organism>
<dbReference type="GO" id="GO:0090575">
    <property type="term" value="C:RNA polymerase II transcription regulator complex"/>
    <property type="evidence" value="ECO:0007669"/>
    <property type="project" value="TreeGrafter"/>
</dbReference>
<feature type="region of interest" description="Disordered" evidence="8">
    <location>
        <begin position="1"/>
        <end position="23"/>
    </location>
</feature>
<evidence type="ECO:0000313" key="10">
    <source>
        <dbReference type="Proteomes" id="UP000046393"/>
    </source>
</evidence>
<sequence length="264" mass="29276">MTSSIPAKFSFAKSNRKRKSDQEISSNLTNSALTFANCLKGKPSKKYETDIIYSRRAHHNELERKRRDHIKDHFLSLKDAIPMAEGGKVQSSRASILKRALEYITTMKKRISKSQEDIEKLKIKNEQLEAQAKLLEQSELPMPNDVKKLPDNKIPTAVTPLPSGSSFTADSFRSVPTNNANLLPNLNTPPTSLTTTTTTTVTNVFPLACSSTNSGYPQIAMFTPAPYCSLLPLSCQNCDPLLQLYGQSVQPILSNTNLCEASQR</sequence>
<dbReference type="InterPro" id="IPR011598">
    <property type="entry name" value="bHLH_dom"/>
</dbReference>
<evidence type="ECO:0000256" key="3">
    <source>
        <dbReference type="ARBA" id="ARBA00023125"/>
    </source>
</evidence>
<evidence type="ECO:0000259" key="9">
    <source>
        <dbReference type="PROSITE" id="PS50888"/>
    </source>
</evidence>
<dbReference type="FunFam" id="4.10.280.10:FF:000019">
    <property type="entry name" value="Myc proto-oncogene protein"/>
    <property type="match status" value="1"/>
</dbReference>
<dbReference type="SUPFAM" id="SSF47459">
    <property type="entry name" value="HLH, helix-loop-helix DNA-binding domain"/>
    <property type="match status" value="1"/>
</dbReference>
<dbReference type="Proteomes" id="UP000046393">
    <property type="component" value="Unplaced"/>
</dbReference>
<dbReference type="CDD" id="cd11406">
    <property type="entry name" value="bHLHzip_Max"/>
    <property type="match status" value="1"/>
</dbReference>
<evidence type="ECO:0000313" key="11">
    <source>
        <dbReference type="WBParaSite" id="SMUV_0000662501-mRNA-1"/>
    </source>
</evidence>
<protein>
    <submittedName>
        <fullName evidence="11">BHLH domain-containing protein</fullName>
    </submittedName>
</protein>
<accession>A0A0N5APN9</accession>
<dbReference type="WBParaSite" id="SMUV_0000662501-mRNA-1">
    <property type="protein sequence ID" value="SMUV_0000662501-mRNA-1"/>
    <property type="gene ID" value="SMUV_0000662501"/>
</dbReference>
<dbReference type="GO" id="GO:0003700">
    <property type="term" value="F:DNA-binding transcription factor activity"/>
    <property type="evidence" value="ECO:0007669"/>
    <property type="project" value="TreeGrafter"/>
</dbReference>
<evidence type="ECO:0000256" key="7">
    <source>
        <dbReference type="SAM" id="Coils"/>
    </source>
</evidence>
<keyword evidence="6" id="KW-0539">Nucleus</keyword>
<dbReference type="GO" id="GO:0003677">
    <property type="term" value="F:DNA binding"/>
    <property type="evidence" value="ECO:0007669"/>
    <property type="project" value="UniProtKB-KW"/>
</dbReference>
<dbReference type="AlphaFoldDB" id="A0A0N5APN9"/>
<dbReference type="Pfam" id="PF00010">
    <property type="entry name" value="HLH"/>
    <property type="match status" value="1"/>
</dbReference>
<evidence type="ECO:0000256" key="6">
    <source>
        <dbReference type="ARBA" id="ARBA00023242"/>
    </source>
</evidence>
<keyword evidence="5" id="KW-0804">Transcription</keyword>